<dbReference type="InterPro" id="IPR042301">
    <property type="entry name" value="GH115_sf"/>
</dbReference>
<dbReference type="OMA" id="PAMWNGM"/>
<accession>A0A1C7MDC7</accession>
<feature type="domain" description="Gylcosyl hydrolase 115 C-terminal" evidence="1">
    <location>
        <begin position="520"/>
        <end position="700"/>
    </location>
</feature>
<dbReference type="InterPro" id="IPR031924">
    <property type="entry name" value="GH115"/>
</dbReference>
<keyword evidence="3" id="KW-1185">Reference proteome</keyword>
<proteinExistence type="predicted"/>
<dbReference type="EMBL" id="LUGG01000005">
    <property type="protein sequence ID" value="OBZ74822.1"/>
    <property type="molecule type" value="Genomic_DNA"/>
</dbReference>
<sequence>MLRIKANYLWPAMWTSAFGIDDAQNQALADWWGIVMGTSHEEPIMRSTPVEWDLFGSGPWDYGVNAQNIYNFWVIGANRSKTYENIFTMACEVQAIRQLLTDVLNVSDITTVTQVWTLYKEVEGYYEDGMRVPDDVILLWTDDNFGNVRRYPLVSERNRTGGSGVYYHVDYVGEPRNYKWITSSQISKTYEQMSAAVARDAVRIWVLNVGDLKPYELHTEFFMMYGWDASLWNRNNLDTFVSSWAQREFDLSVQDATEVTDIIANVTRWNARRKPELLNSTTYSLTNYREAENVLAGWESVSNASTRIYNSLSSAMQPAFFQLVHHPCRPAIRSPICGSRLASTICEHLKHDLVRTITSLRWRIYSSKIMISRSIIIRCSTENGGHNFIVIAQPAYGQYDPFTTKVQSKKQALPGAMRIVIEGRAVAWPEHCGKDTGCPNPSVSIDPFVPAGNLFFDVGAGGPTPFTFTATSNASWLKLSSAEGSISQLSRTAHLRAQPPMSQVINFVANHTVVPSGFKGFVEGDGTVSIEAAHAARNTSVDGLTWVELPGIGRTLSGVTPWPRGGDDRNFTAGSGPSIEYDFYTFNTQNQTGNITVTTYVSPSLNSLGDDRPLAIAMQIDSGALQTNYFVPPASGGNLPPQWDGNDGWAANSIISVPMVFTASSGAHTLKLFMIEPSVVVQKIVIDTGGVLPSYLGPPESILIS</sequence>
<gene>
    <name evidence="2" type="ORF">A0H81_05528</name>
</gene>
<dbReference type="PANTHER" id="PTHR37842:SF2">
    <property type="entry name" value="GYLCOSYL HYDROLASE 115 C-TERMINAL DOMAIN-CONTAINING PROTEIN"/>
    <property type="match status" value="1"/>
</dbReference>
<dbReference type="Pfam" id="PF15979">
    <property type="entry name" value="Glyco_hydro_115"/>
    <property type="match status" value="2"/>
</dbReference>
<dbReference type="PANTHER" id="PTHR37842">
    <property type="match status" value="1"/>
</dbReference>
<evidence type="ECO:0000313" key="2">
    <source>
        <dbReference type="EMBL" id="OBZ74822.1"/>
    </source>
</evidence>
<dbReference type="Pfam" id="PF17829">
    <property type="entry name" value="GH115_C"/>
    <property type="match status" value="1"/>
</dbReference>
<protein>
    <recommendedName>
        <fullName evidence="1">Gylcosyl hydrolase 115 C-terminal domain-containing protein</fullName>
    </recommendedName>
</protein>
<dbReference type="Proteomes" id="UP000092993">
    <property type="component" value="Unassembled WGS sequence"/>
</dbReference>
<dbReference type="STRING" id="5627.A0A1C7MDC7"/>
<dbReference type="Gene3D" id="2.60.120.1620">
    <property type="match status" value="1"/>
</dbReference>
<dbReference type="AlphaFoldDB" id="A0A1C7MDC7"/>
<dbReference type="Gene3D" id="3.20.20.520">
    <property type="entry name" value="Glycosyl hydrolase family 115"/>
    <property type="match status" value="2"/>
</dbReference>
<evidence type="ECO:0000313" key="3">
    <source>
        <dbReference type="Proteomes" id="UP000092993"/>
    </source>
</evidence>
<name>A0A1C7MDC7_GRIFR</name>
<dbReference type="Gene3D" id="1.20.58.2150">
    <property type="match status" value="1"/>
</dbReference>
<dbReference type="InterPro" id="IPR041437">
    <property type="entry name" value="GH115_C"/>
</dbReference>
<organism evidence="2 3">
    <name type="scientific">Grifola frondosa</name>
    <name type="common">Maitake</name>
    <name type="synonym">Polyporus frondosus</name>
    <dbReference type="NCBI Taxonomy" id="5627"/>
    <lineage>
        <taxon>Eukaryota</taxon>
        <taxon>Fungi</taxon>
        <taxon>Dikarya</taxon>
        <taxon>Basidiomycota</taxon>
        <taxon>Agaricomycotina</taxon>
        <taxon>Agaricomycetes</taxon>
        <taxon>Polyporales</taxon>
        <taxon>Grifolaceae</taxon>
        <taxon>Grifola</taxon>
    </lineage>
</organism>
<evidence type="ECO:0000259" key="1">
    <source>
        <dbReference type="Pfam" id="PF17829"/>
    </source>
</evidence>
<comment type="caution">
    <text evidence="2">The sequence shown here is derived from an EMBL/GenBank/DDBJ whole genome shotgun (WGS) entry which is preliminary data.</text>
</comment>
<dbReference type="OrthoDB" id="4849794at2759"/>
<reference evidence="2 3" key="1">
    <citation type="submission" date="2016-03" db="EMBL/GenBank/DDBJ databases">
        <title>Whole genome sequencing of Grifola frondosa 9006-11.</title>
        <authorList>
            <person name="Min B."/>
            <person name="Park H."/>
            <person name="Kim J.-G."/>
            <person name="Cho H."/>
            <person name="Oh Y.-L."/>
            <person name="Kong W.-S."/>
            <person name="Choi I.-G."/>
        </authorList>
    </citation>
    <scope>NUCLEOTIDE SEQUENCE [LARGE SCALE GENOMIC DNA]</scope>
    <source>
        <strain evidence="2 3">9006-11</strain>
    </source>
</reference>